<organism evidence="1 2">
    <name type="scientific">Colletotrichum zoysiae</name>
    <dbReference type="NCBI Taxonomy" id="1216348"/>
    <lineage>
        <taxon>Eukaryota</taxon>
        <taxon>Fungi</taxon>
        <taxon>Dikarya</taxon>
        <taxon>Ascomycota</taxon>
        <taxon>Pezizomycotina</taxon>
        <taxon>Sordariomycetes</taxon>
        <taxon>Hypocreomycetidae</taxon>
        <taxon>Glomerellales</taxon>
        <taxon>Glomerellaceae</taxon>
        <taxon>Colletotrichum</taxon>
        <taxon>Colletotrichum graminicola species complex</taxon>
    </lineage>
</organism>
<evidence type="ECO:0000313" key="1">
    <source>
        <dbReference type="EMBL" id="KAK2033986.1"/>
    </source>
</evidence>
<gene>
    <name evidence="1" type="ORF">LX32DRAFT_660138</name>
</gene>
<evidence type="ECO:0000313" key="2">
    <source>
        <dbReference type="Proteomes" id="UP001232148"/>
    </source>
</evidence>
<dbReference type="EMBL" id="MU842817">
    <property type="protein sequence ID" value="KAK2033986.1"/>
    <property type="molecule type" value="Genomic_DNA"/>
</dbReference>
<reference evidence="1" key="1">
    <citation type="submission" date="2021-06" db="EMBL/GenBank/DDBJ databases">
        <title>Comparative genomics, transcriptomics and evolutionary studies reveal genomic signatures of adaptation to plant cell wall in hemibiotrophic fungi.</title>
        <authorList>
            <consortium name="DOE Joint Genome Institute"/>
            <person name="Baroncelli R."/>
            <person name="Diaz J.F."/>
            <person name="Benocci T."/>
            <person name="Peng M."/>
            <person name="Battaglia E."/>
            <person name="Haridas S."/>
            <person name="Andreopoulos W."/>
            <person name="Labutti K."/>
            <person name="Pangilinan J."/>
            <person name="Floch G.L."/>
            <person name="Makela M.R."/>
            <person name="Henrissat B."/>
            <person name="Grigoriev I.V."/>
            <person name="Crouch J.A."/>
            <person name="De Vries R.P."/>
            <person name="Sukno S.A."/>
            <person name="Thon M.R."/>
        </authorList>
    </citation>
    <scope>NUCLEOTIDE SEQUENCE</scope>
    <source>
        <strain evidence="1">MAFF235873</strain>
    </source>
</reference>
<keyword evidence="2" id="KW-1185">Reference proteome</keyword>
<protein>
    <submittedName>
        <fullName evidence="1">Uncharacterized protein</fullName>
    </submittedName>
</protein>
<proteinExistence type="predicted"/>
<accession>A0AAD9M4C9</accession>
<dbReference type="AlphaFoldDB" id="A0AAD9M4C9"/>
<comment type="caution">
    <text evidence="1">The sequence shown here is derived from an EMBL/GenBank/DDBJ whole genome shotgun (WGS) entry which is preliminary data.</text>
</comment>
<sequence>MIYGRLTTNSGILALASRFFSAVRAQETSYIHFDNSPYLANASNVVEFSWPSLKAALASPNRSDVASYNGFDWTQPYPGTPLSGFSTHLRIADDLAFPDSVTTENVRTNVASISYGIPPPLMNSDGFPKGMDSSWYICQHYFVSTVPDPTKEVDHDCSFLPKQCQQDLKSSLVKKWGTFMSETGAMCGANALELITPSCRDALGLVRADVLAWDASNLADRTTSKTVVVDEVSQYSWMIGTGFSDPYNQTSYYAASNRTYLIATVFGHSADVDNPAEPVAELACLRPAWSAIPTATTTGRITSTSSSVLSEPSTAAPVVPTSSQLASSSSTLAVPAPTSHCKACILAESRSQPSSLFSLDCATVFPCQATLTTGHLFCLVGGTIKEGASVGLTGLCSFSCDYDRCEEEACVCTSIQGCPAPGLDKDGDDYEYFVDLCAFSYVQKFCAEADNRAVARARNARLVMSDTIPEIATDRDKPYCIWYPDVASEKTYRELVRRYPDMRYVVGRACAVAGYTALYAELGLLPEVSIAEEARDSATEGSKEIFDSIMRQPVCYAVLDDYTRSCNPDSPLSPAFMNGDTAVRSTLDTRLGLDKIEEWGNHYFNITEDYNISEVSSGETYQELPAEHIELFYTPILSHLPTINKNALILMAAYEGNLERYVRLRRPKMLHDEEPAVIRGIYHNTAFAKWWSLQKLDNISRRFIKAATLARFIMVNDLSHIPPSEHDTERLPMPVMIWWPLIPAQETLRELARRRPDMNLQVAMACIQGDYRVLWDELAPEPCSALWDQARQQQTQNWPNSPNRNYYVDYLERRAEELGGNIAMMGNGFNSECEDAAVRDKEPTTTWLDPGIYERPYALQNSYPHEGIYYPGGEVNAASWHLVICSSEELRRKAREEEGIRLYDE</sequence>
<name>A0AAD9M4C9_9PEZI</name>
<dbReference type="Proteomes" id="UP001232148">
    <property type="component" value="Unassembled WGS sequence"/>
</dbReference>